<keyword evidence="5 6" id="KW-0819">tRNA processing</keyword>
<dbReference type="KEGG" id="rva:Rvan_1296"/>
<feature type="binding site" evidence="6 7">
    <location>
        <position position="100"/>
    </location>
    <ligand>
        <name>S-adenosyl-L-methionine</name>
        <dbReference type="ChEBI" id="CHEBI:59789"/>
    </ligand>
</feature>
<sequence length="175" mass="19260">MLTISVSMAQFSSTIHGDPLLMRVALYQPDIPQNTGTILRMAACLNVAVDIIEPCGFDLSDRALRRAALDYYDKVRVQRHASFELFLNNINASGARLVLMTTKGATPYHDVLYRNEDVILAGRESAGVPDKVHESAHLRVRIPMQQSLRSLNVAVSMAMVLGEALGQTGGFSRFL</sequence>
<comment type="catalytic activity">
    <reaction evidence="6">
        <text>5-carboxymethylaminomethyluridine(34) in tRNA(Leu) + S-adenosyl-L-methionine = 5-carboxymethylaminomethyl-2'-O-methyluridine(34) in tRNA(Leu) + S-adenosyl-L-homocysteine + H(+)</text>
        <dbReference type="Rhea" id="RHEA:43088"/>
        <dbReference type="Rhea" id="RHEA-COMP:10333"/>
        <dbReference type="Rhea" id="RHEA-COMP:10334"/>
        <dbReference type="ChEBI" id="CHEBI:15378"/>
        <dbReference type="ChEBI" id="CHEBI:57856"/>
        <dbReference type="ChEBI" id="CHEBI:59789"/>
        <dbReference type="ChEBI" id="CHEBI:74508"/>
        <dbReference type="ChEBI" id="CHEBI:74511"/>
        <dbReference type="EC" id="2.1.1.207"/>
    </reaction>
</comment>
<keyword evidence="4 6" id="KW-0949">S-adenosyl-L-methionine</keyword>
<dbReference type="EC" id="2.1.1.207" evidence="6"/>
<comment type="function">
    <text evidence="6">Methylates the ribose at the nucleotide 34 wobble position in the two leucyl isoacceptors tRNA(Leu)(CmAA) and tRNA(Leu)(cmnm5UmAA). Catalyzes the methyl transfer from S-adenosyl-L-methionine to the 2'-OH of the wobble nucleotide.</text>
</comment>
<dbReference type="HAMAP" id="MF_01885">
    <property type="entry name" value="tRNA_methyltr_TrmL"/>
    <property type="match status" value="1"/>
</dbReference>
<keyword evidence="10" id="KW-1185">Reference proteome</keyword>
<dbReference type="Gene3D" id="3.40.1280.10">
    <property type="match status" value="1"/>
</dbReference>
<dbReference type="GO" id="GO:0141098">
    <property type="term" value="F:tRNA (cytidine(34)-2'-O)-methyltransferase activity"/>
    <property type="evidence" value="ECO:0007669"/>
    <property type="project" value="RHEA"/>
</dbReference>
<dbReference type="Pfam" id="PF00588">
    <property type="entry name" value="SpoU_methylase"/>
    <property type="match status" value="1"/>
</dbReference>
<gene>
    <name evidence="6" type="primary">trmL</name>
    <name evidence="9" type="ordered locus">Rvan_1296</name>
</gene>
<dbReference type="AlphaFoldDB" id="E3I5A8"/>
<comment type="subunit">
    <text evidence="6">Homodimer.</text>
</comment>
<proteinExistence type="inferred from homology"/>
<dbReference type="PANTHER" id="PTHR42971:SF1">
    <property type="entry name" value="TRNA (CYTIDINE(34)-2'-O)-METHYLTRANSFERASE"/>
    <property type="match status" value="1"/>
</dbReference>
<dbReference type="PIRSF" id="PIRSF029256">
    <property type="entry name" value="SpoU_TrmH_prd"/>
    <property type="match status" value="1"/>
</dbReference>
<keyword evidence="2 6" id="KW-0489">Methyltransferase</keyword>
<comment type="similarity">
    <text evidence="6">Belongs to the class IV-like SAM-binding methyltransferase superfamily. RNA methyltransferase TrmH family. TrmL subfamily.</text>
</comment>
<reference evidence="10" key="1">
    <citation type="journal article" date="2011" name="J. Bacteriol.">
        <title>Genome sequences of eight morphologically diverse alphaproteobacteria.</title>
        <authorList>
            <consortium name="US DOE Joint Genome Institute"/>
            <person name="Brown P.J."/>
            <person name="Kysela D.T."/>
            <person name="Buechlein A."/>
            <person name="Hemmerich C."/>
            <person name="Brun Y.V."/>
        </authorList>
    </citation>
    <scope>NUCLEOTIDE SEQUENCE [LARGE SCALE GENOMIC DNA]</scope>
    <source>
        <strain evidence="10">ATCC 17100 / ATH 3.1.1 / DSM 162 / LMG 4299</strain>
    </source>
</reference>
<organism evidence="9 10">
    <name type="scientific">Rhodomicrobium vannielii (strain ATCC 17100 / DSM 162 / LMG 4299 / NCIMB 10020 / ATH 3.1.1)</name>
    <dbReference type="NCBI Taxonomy" id="648757"/>
    <lineage>
        <taxon>Bacteria</taxon>
        <taxon>Pseudomonadati</taxon>
        <taxon>Pseudomonadota</taxon>
        <taxon>Alphaproteobacteria</taxon>
        <taxon>Hyphomicrobiales</taxon>
        <taxon>Hyphomicrobiaceae</taxon>
        <taxon>Rhodomicrobium</taxon>
    </lineage>
</organism>
<comment type="subcellular location">
    <subcellularLocation>
        <location evidence="6">Cytoplasm</location>
    </subcellularLocation>
</comment>
<evidence type="ECO:0000256" key="2">
    <source>
        <dbReference type="ARBA" id="ARBA00022603"/>
    </source>
</evidence>
<dbReference type="PANTHER" id="PTHR42971">
    <property type="entry name" value="TRNA (CYTIDINE(34)-2'-O)-METHYLTRANSFERASE"/>
    <property type="match status" value="1"/>
</dbReference>
<comment type="catalytic activity">
    <reaction evidence="6">
        <text>cytidine(34) in tRNA + S-adenosyl-L-methionine = 2'-O-methylcytidine(34) in tRNA + S-adenosyl-L-homocysteine + H(+)</text>
        <dbReference type="Rhea" id="RHEA:43084"/>
        <dbReference type="Rhea" id="RHEA-COMP:10331"/>
        <dbReference type="Rhea" id="RHEA-COMP:10332"/>
        <dbReference type="ChEBI" id="CHEBI:15378"/>
        <dbReference type="ChEBI" id="CHEBI:57856"/>
        <dbReference type="ChEBI" id="CHEBI:59789"/>
        <dbReference type="ChEBI" id="CHEBI:74495"/>
        <dbReference type="ChEBI" id="CHEBI:82748"/>
        <dbReference type="EC" id="2.1.1.207"/>
    </reaction>
</comment>
<evidence type="ECO:0000256" key="4">
    <source>
        <dbReference type="ARBA" id="ARBA00022691"/>
    </source>
</evidence>
<name>E3I5A8_RHOVT</name>
<evidence type="ECO:0000256" key="6">
    <source>
        <dbReference type="HAMAP-Rule" id="MF_01885"/>
    </source>
</evidence>
<evidence type="ECO:0000256" key="3">
    <source>
        <dbReference type="ARBA" id="ARBA00022679"/>
    </source>
</evidence>
<dbReference type="InterPro" id="IPR029028">
    <property type="entry name" value="Alpha/beta_knot_MTases"/>
</dbReference>
<dbReference type="Proteomes" id="UP000001399">
    <property type="component" value="Chromosome"/>
</dbReference>
<keyword evidence="3 6" id="KW-0808">Transferase</keyword>
<feature type="binding site" evidence="6 7">
    <location>
        <position position="142"/>
    </location>
    <ligand>
        <name>S-adenosyl-L-methionine</name>
        <dbReference type="ChEBI" id="CHEBI:59789"/>
    </ligand>
</feature>
<dbReference type="RefSeq" id="WP_013418960.1">
    <property type="nucleotide sequence ID" value="NC_014664.1"/>
</dbReference>
<dbReference type="eggNOG" id="COG0219">
    <property type="taxonomic scope" value="Bacteria"/>
</dbReference>
<evidence type="ECO:0000259" key="8">
    <source>
        <dbReference type="Pfam" id="PF00588"/>
    </source>
</evidence>
<feature type="domain" description="tRNA/rRNA methyltransferase SpoU type" evidence="8">
    <location>
        <begin position="22"/>
        <end position="161"/>
    </location>
</feature>
<protein>
    <recommendedName>
        <fullName evidence="6">tRNA (cytidine(34)-2'-O)-methyltransferase</fullName>
        <ecNumber evidence="6">2.1.1.207</ecNumber>
    </recommendedName>
    <alternativeName>
        <fullName evidence="6">tRNA (cytidine/uridine-2'-O-)-methyltransferase TrmL</fullName>
    </alternativeName>
</protein>
<dbReference type="GO" id="GO:0005737">
    <property type="term" value="C:cytoplasm"/>
    <property type="evidence" value="ECO:0007669"/>
    <property type="project" value="UniProtKB-SubCell"/>
</dbReference>
<dbReference type="GO" id="GO:0141102">
    <property type="term" value="F:tRNA (5-carboxymethylaminomethyluridine(34)-2'-O)-methyltransferase activity"/>
    <property type="evidence" value="ECO:0007669"/>
    <property type="project" value="RHEA"/>
</dbReference>
<dbReference type="CDD" id="cd18094">
    <property type="entry name" value="SpoU-like_TrmL"/>
    <property type="match status" value="1"/>
</dbReference>
<dbReference type="GO" id="GO:0002130">
    <property type="term" value="P:wobble position ribose methylation"/>
    <property type="evidence" value="ECO:0007669"/>
    <property type="project" value="TreeGrafter"/>
</dbReference>
<evidence type="ECO:0000256" key="5">
    <source>
        <dbReference type="ARBA" id="ARBA00022694"/>
    </source>
</evidence>
<dbReference type="InterPro" id="IPR016914">
    <property type="entry name" value="TrmL"/>
</dbReference>
<dbReference type="InterPro" id="IPR029026">
    <property type="entry name" value="tRNA_m1G_MTases_N"/>
</dbReference>
<evidence type="ECO:0000313" key="10">
    <source>
        <dbReference type="Proteomes" id="UP000001399"/>
    </source>
</evidence>
<feature type="binding site" evidence="6 7">
    <location>
        <position position="150"/>
    </location>
    <ligand>
        <name>S-adenosyl-L-methionine</name>
        <dbReference type="ChEBI" id="CHEBI:59789"/>
    </ligand>
</feature>
<dbReference type="EMBL" id="CP002292">
    <property type="protein sequence ID" value="ADP70558.1"/>
    <property type="molecule type" value="Genomic_DNA"/>
</dbReference>
<accession>E3I5A8</accession>
<evidence type="ECO:0000313" key="9">
    <source>
        <dbReference type="EMBL" id="ADP70558.1"/>
    </source>
</evidence>
<dbReference type="STRING" id="648757.Rvan_1296"/>
<evidence type="ECO:0000256" key="7">
    <source>
        <dbReference type="PIRSR" id="PIRSR029256-1"/>
    </source>
</evidence>
<keyword evidence="1 6" id="KW-0963">Cytoplasm</keyword>
<dbReference type="HOGENOM" id="CLU_110125_2_0_5"/>
<dbReference type="SUPFAM" id="SSF75217">
    <property type="entry name" value="alpha/beta knot"/>
    <property type="match status" value="1"/>
</dbReference>
<feature type="binding site" evidence="6 7">
    <location>
        <position position="122"/>
    </location>
    <ligand>
        <name>S-adenosyl-L-methionine</name>
        <dbReference type="ChEBI" id="CHEBI:59789"/>
    </ligand>
</feature>
<dbReference type="GO" id="GO:0003723">
    <property type="term" value="F:RNA binding"/>
    <property type="evidence" value="ECO:0007669"/>
    <property type="project" value="InterPro"/>
</dbReference>
<dbReference type="InterPro" id="IPR001537">
    <property type="entry name" value="SpoU_MeTrfase"/>
</dbReference>
<evidence type="ECO:0000256" key="1">
    <source>
        <dbReference type="ARBA" id="ARBA00022490"/>
    </source>
</evidence>